<name>A0A3A1YWY7_9BURK</name>
<evidence type="ECO:0000256" key="1">
    <source>
        <dbReference type="SAM" id="MobiDB-lite"/>
    </source>
</evidence>
<gene>
    <name evidence="2" type="ORF">CJP73_07560</name>
</gene>
<protein>
    <submittedName>
        <fullName evidence="2">Uncharacterized protein</fullName>
    </submittedName>
</protein>
<evidence type="ECO:0000313" key="3">
    <source>
        <dbReference type="Proteomes" id="UP000266206"/>
    </source>
</evidence>
<sequence length="158" mass="17518">MYLIVPAFSDMANQCRIVFKPDASGAALKQYRQNPEQWTEVGRMNAKGVLVYLDAPKAVVQAFKQTEPLMAGLEIDENELPADERNNSYCLRLVESENDPIGVTFLCRAQNPLHAKQLANEFLPNAEVAACEVIEAELGDDQDPGEDDEQAPLQRPKG</sequence>
<evidence type="ECO:0000313" key="2">
    <source>
        <dbReference type="EMBL" id="RIY40994.1"/>
    </source>
</evidence>
<feature type="compositionally biased region" description="Acidic residues" evidence="1">
    <location>
        <begin position="137"/>
        <end position="150"/>
    </location>
</feature>
<dbReference type="EMBL" id="NQYH01000005">
    <property type="protein sequence ID" value="RIY40994.1"/>
    <property type="molecule type" value="Genomic_DNA"/>
</dbReference>
<dbReference type="RefSeq" id="WP_119515995.1">
    <property type="nucleotide sequence ID" value="NZ_NQYH01000005.1"/>
</dbReference>
<accession>A0A3A1YWY7</accession>
<comment type="caution">
    <text evidence="2">The sequence shown here is derived from an EMBL/GenBank/DDBJ whole genome shotgun (WGS) entry which is preliminary data.</text>
</comment>
<dbReference type="OrthoDB" id="9988590at2"/>
<feature type="region of interest" description="Disordered" evidence="1">
    <location>
        <begin position="137"/>
        <end position="158"/>
    </location>
</feature>
<proteinExistence type="predicted"/>
<organism evidence="2 3">
    <name type="scientific">Neopusillimonas maritima</name>
    <dbReference type="NCBI Taxonomy" id="2026239"/>
    <lineage>
        <taxon>Bacteria</taxon>
        <taxon>Pseudomonadati</taxon>
        <taxon>Pseudomonadota</taxon>
        <taxon>Betaproteobacteria</taxon>
        <taxon>Burkholderiales</taxon>
        <taxon>Alcaligenaceae</taxon>
        <taxon>Neopusillimonas</taxon>
    </lineage>
</organism>
<dbReference type="AlphaFoldDB" id="A0A3A1YWY7"/>
<dbReference type="Proteomes" id="UP000266206">
    <property type="component" value="Unassembled WGS sequence"/>
</dbReference>
<reference evidence="2 3" key="1">
    <citation type="submission" date="2017-08" db="EMBL/GenBank/DDBJ databases">
        <title>Pusillimonas indicus sp. nov., a member of the family Alcaligenaceae isolated from surface seawater.</title>
        <authorList>
            <person name="Li J."/>
        </authorList>
    </citation>
    <scope>NUCLEOTIDE SEQUENCE [LARGE SCALE GENOMIC DNA]</scope>
    <source>
        <strain evidence="2 3">L52-1-41</strain>
    </source>
</reference>